<feature type="domain" description="HTH gntR-type" evidence="4">
    <location>
        <begin position="7"/>
        <end position="75"/>
    </location>
</feature>
<dbReference type="RefSeq" id="WP_225278089.1">
    <property type="nucleotide sequence ID" value="NZ_BMNK01000010.1"/>
</dbReference>
<evidence type="ECO:0000313" key="6">
    <source>
        <dbReference type="Proteomes" id="UP000660745"/>
    </source>
</evidence>
<keyword evidence="6" id="KW-1185">Reference proteome</keyword>
<evidence type="ECO:0000259" key="4">
    <source>
        <dbReference type="PROSITE" id="PS50949"/>
    </source>
</evidence>
<evidence type="ECO:0000313" key="5">
    <source>
        <dbReference type="EMBL" id="GGP11283.1"/>
    </source>
</evidence>
<comment type="caution">
    <text evidence="5">The sequence shown here is derived from an EMBL/GenBank/DDBJ whole genome shotgun (WGS) entry which is preliminary data.</text>
</comment>
<dbReference type="Pfam" id="PF00392">
    <property type="entry name" value="GntR"/>
    <property type="match status" value="1"/>
</dbReference>
<dbReference type="PROSITE" id="PS50949">
    <property type="entry name" value="HTH_GNTR"/>
    <property type="match status" value="1"/>
</dbReference>
<dbReference type="InterPro" id="IPR050679">
    <property type="entry name" value="Bact_HTH_transcr_reg"/>
</dbReference>
<evidence type="ECO:0000256" key="3">
    <source>
        <dbReference type="ARBA" id="ARBA00023163"/>
    </source>
</evidence>
<dbReference type="Proteomes" id="UP000660745">
    <property type="component" value="Unassembled WGS sequence"/>
</dbReference>
<protein>
    <recommendedName>
        <fullName evidence="4">HTH gntR-type domain-containing protein</fullName>
    </recommendedName>
</protein>
<keyword evidence="3" id="KW-0804">Transcription</keyword>
<dbReference type="EMBL" id="BMNK01000010">
    <property type="protein sequence ID" value="GGP11283.1"/>
    <property type="molecule type" value="Genomic_DNA"/>
</dbReference>
<sequence>MEFNPRIPKWRQVADEIQRRIEAGEIGYNDVISEVQLERELEVSRPTIRQAIAYLRDDLKLIETIPGRGSFVREPTPKKP</sequence>
<evidence type="ECO:0000256" key="1">
    <source>
        <dbReference type="ARBA" id="ARBA00023015"/>
    </source>
</evidence>
<keyword evidence="1" id="KW-0805">Transcription regulation</keyword>
<accession>A0A918A8C7</accession>
<reference evidence="5" key="2">
    <citation type="submission" date="2020-09" db="EMBL/GenBank/DDBJ databases">
        <authorList>
            <person name="Sun Q."/>
            <person name="Zhou Y."/>
        </authorList>
    </citation>
    <scope>NUCLEOTIDE SEQUENCE</scope>
    <source>
        <strain evidence="5">CGMCC 4.7430</strain>
    </source>
</reference>
<dbReference type="SUPFAM" id="SSF46785">
    <property type="entry name" value="Winged helix' DNA-binding domain"/>
    <property type="match status" value="1"/>
</dbReference>
<dbReference type="GO" id="GO:0003700">
    <property type="term" value="F:DNA-binding transcription factor activity"/>
    <property type="evidence" value="ECO:0007669"/>
    <property type="project" value="InterPro"/>
</dbReference>
<dbReference type="PANTHER" id="PTHR44846:SF17">
    <property type="entry name" value="GNTR-FAMILY TRANSCRIPTIONAL REGULATOR"/>
    <property type="match status" value="1"/>
</dbReference>
<dbReference type="InterPro" id="IPR036388">
    <property type="entry name" value="WH-like_DNA-bd_sf"/>
</dbReference>
<dbReference type="Gene3D" id="1.10.10.10">
    <property type="entry name" value="Winged helix-like DNA-binding domain superfamily/Winged helix DNA-binding domain"/>
    <property type="match status" value="1"/>
</dbReference>
<dbReference type="InterPro" id="IPR036390">
    <property type="entry name" value="WH_DNA-bd_sf"/>
</dbReference>
<keyword evidence="2" id="KW-0238">DNA-binding</keyword>
<evidence type="ECO:0000256" key="2">
    <source>
        <dbReference type="ARBA" id="ARBA00023125"/>
    </source>
</evidence>
<name>A0A918A8C7_9ACTN</name>
<dbReference type="SMART" id="SM00345">
    <property type="entry name" value="HTH_GNTR"/>
    <property type="match status" value="1"/>
</dbReference>
<gene>
    <name evidence="5" type="ORF">GCM10012278_54260</name>
</gene>
<dbReference type="InterPro" id="IPR000524">
    <property type="entry name" value="Tscrpt_reg_HTH_GntR"/>
</dbReference>
<dbReference type="AlphaFoldDB" id="A0A918A8C7"/>
<dbReference type="GO" id="GO:0003677">
    <property type="term" value="F:DNA binding"/>
    <property type="evidence" value="ECO:0007669"/>
    <property type="project" value="UniProtKB-KW"/>
</dbReference>
<dbReference type="PANTHER" id="PTHR44846">
    <property type="entry name" value="MANNOSYL-D-GLYCERATE TRANSPORT/METABOLISM SYSTEM REPRESSOR MNGR-RELATED"/>
    <property type="match status" value="1"/>
</dbReference>
<reference evidence="5" key="1">
    <citation type="journal article" date="2014" name="Int. J. Syst. Evol. Microbiol.">
        <title>Complete genome sequence of Corynebacterium casei LMG S-19264T (=DSM 44701T), isolated from a smear-ripened cheese.</title>
        <authorList>
            <consortium name="US DOE Joint Genome Institute (JGI-PGF)"/>
            <person name="Walter F."/>
            <person name="Albersmeier A."/>
            <person name="Kalinowski J."/>
            <person name="Ruckert C."/>
        </authorList>
    </citation>
    <scope>NUCLEOTIDE SEQUENCE</scope>
    <source>
        <strain evidence="5">CGMCC 4.7430</strain>
    </source>
</reference>
<proteinExistence type="predicted"/>
<organism evidence="5 6">
    <name type="scientific">Nonomuraea glycinis</name>
    <dbReference type="NCBI Taxonomy" id="2047744"/>
    <lineage>
        <taxon>Bacteria</taxon>
        <taxon>Bacillati</taxon>
        <taxon>Actinomycetota</taxon>
        <taxon>Actinomycetes</taxon>
        <taxon>Streptosporangiales</taxon>
        <taxon>Streptosporangiaceae</taxon>
        <taxon>Nonomuraea</taxon>
    </lineage>
</organism>
<dbReference type="GO" id="GO:0045892">
    <property type="term" value="P:negative regulation of DNA-templated transcription"/>
    <property type="evidence" value="ECO:0007669"/>
    <property type="project" value="TreeGrafter"/>
</dbReference>
<dbReference type="CDD" id="cd07377">
    <property type="entry name" value="WHTH_GntR"/>
    <property type="match status" value="1"/>
</dbReference>